<dbReference type="Gene3D" id="3.90.1150.10">
    <property type="entry name" value="Aspartate Aminotransferase, domain 1"/>
    <property type="match status" value="1"/>
</dbReference>
<evidence type="ECO:0000313" key="9">
    <source>
        <dbReference type="Proteomes" id="UP000830167"/>
    </source>
</evidence>
<accession>A0ABY4CJ68</accession>
<dbReference type="RefSeq" id="WP_347436757.1">
    <property type="nucleotide sequence ID" value="NZ_CP089291.1"/>
</dbReference>
<evidence type="ECO:0000256" key="5">
    <source>
        <dbReference type="ARBA" id="ARBA00022679"/>
    </source>
</evidence>
<dbReference type="Gene3D" id="3.40.640.10">
    <property type="entry name" value="Type I PLP-dependent aspartate aminotransferase-like (Major domain)"/>
    <property type="match status" value="1"/>
</dbReference>
<sequence>MPTRTKTSIVQLLERYNQDPRVDKLNLTVGVYTDESGRCPILDSVREAEYFRVKNQASKASFNLAGTIEYQQAVRTILFPTMINRREDSNVQVIQTLGASGALHLVGRLINHYFPTARIWLSSPTWENHPAVLNSHMGGFGYYRYQPANQEQLCMETIFEDLQSARPGDFVLLHACCHNPTGIDPTLSQWEKFADFCAERKLIPLFDFAYQGFAHSLQKDAELFIAFRERLDMFLICSSFSKNMGIYDERTGALTLIFKDTNKLEDWYKTIKILIRSSYSMPPTHGSFIVSHIINDTLRFAHWQQELAGIRNDLQRRRSILFSEMSKFGIIDKVLSYRQQQGMFLCLNLSQQEIDSLRDKQGIYILDSGRMCIASLSIANMPRFCEALMCVI</sequence>
<proteinExistence type="inferred from homology"/>
<dbReference type="Proteomes" id="UP000830167">
    <property type="component" value="Chromosome"/>
</dbReference>
<keyword evidence="5" id="KW-0808">Transferase</keyword>
<comment type="similarity">
    <text evidence="2">Belongs to the class-I pyridoxal-phosphate-dependent aminotransferase family.</text>
</comment>
<name>A0ABY4CJ68_9BACL</name>
<gene>
    <name evidence="8" type="ORF">LSG31_19700</name>
</gene>
<keyword evidence="6" id="KW-0663">Pyridoxal phosphate</keyword>
<feature type="domain" description="Aminotransferase class I/classII large" evidence="7">
    <location>
        <begin position="23"/>
        <end position="388"/>
    </location>
</feature>
<evidence type="ECO:0000256" key="4">
    <source>
        <dbReference type="ARBA" id="ARBA00022576"/>
    </source>
</evidence>
<dbReference type="PANTHER" id="PTHR11879:SF22">
    <property type="entry name" value="ASPARTATE AMINOTRANSFERASE, MITOCHONDRIAL"/>
    <property type="match status" value="1"/>
</dbReference>
<protein>
    <submittedName>
        <fullName evidence="8">Aromatic amino acid transaminase</fullName>
    </submittedName>
</protein>
<dbReference type="InterPro" id="IPR000796">
    <property type="entry name" value="Asp_trans"/>
</dbReference>
<dbReference type="PANTHER" id="PTHR11879">
    <property type="entry name" value="ASPARTATE AMINOTRANSFERASE"/>
    <property type="match status" value="1"/>
</dbReference>
<dbReference type="InterPro" id="IPR015424">
    <property type="entry name" value="PyrdxlP-dep_Trfase"/>
</dbReference>
<dbReference type="SUPFAM" id="SSF53383">
    <property type="entry name" value="PLP-dependent transferases"/>
    <property type="match status" value="1"/>
</dbReference>
<comment type="subunit">
    <text evidence="3">Homodimer.</text>
</comment>
<evidence type="ECO:0000259" key="7">
    <source>
        <dbReference type="Pfam" id="PF00155"/>
    </source>
</evidence>
<dbReference type="InterPro" id="IPR004839">
    <property type="entry name" value="Aminotransferase_I/II_large"/>
</dbReference>
<keyword evidence="4" id="KW-0032">Aminotransferase</keyword>
<dbReference type="PRINTS" id="PR00799">
    <property type="entry name" value="TRANSAMINASE"/>
</dbReference>
<dbReference type="NCBIfam" id="NF006719">
    <property type="entry name" value="PRK09257.1"/>
    <property type="match status" value="1"/>
</dbReference>
<organism evidence="8 9">
    <name type="scientific">Fodinisporobacter ferrooxydans</name>
    <dbReference type="NCBI Taxonomy" id="2901836"/>
    <lineage>
        <taxon>Bacteria</taxon>
        <taxon>Bacillati</taxon>
        <taxon>Bacillota</taxon>
        <taxon>Bacilli</taxon>
        <taxon>Bacillales</taxon>
        <taxon>Alicyclobacillaceae</taxon>
        <taxon>Fodinisporobacter</taxon>
    </lineage>
</organism>
<dbReference type="InterPro" id="IPR015422">
    <property type="entry name" value="PyrdxlP-dep_Trfase_small"/>
</dbReference>
<dbReference type="InterPro" id="IPR015421">
    <property type="entry name" value="PyrdxlP-dep_Trfase_major"/>
</dbReference>
<evidence type="ECO:0000256" key="2">
    <source>
        <dbReference type="ARBA" id="ARBA00007441"/>
    </source>
</evidence>
<dbReference type="Pfam" id="PF00155">
    <property type="entry name" value="Aminotran_1_2"/>
    <property type="match status" value="1"/>
</dbReference>
<reference evidence="8" key="1">
    <citation type="submission" date="2021-12" db="EMBL/GenBank/DDBJ databases">
        <title>Alicyclobacillaceae gen. nov., sp. nov., isolated from chalcocite enrichment system.</title>
        <authorList>
            <person name="Jiang Z."/>
        </authorList>
    </citation>
    <scope>NUCLEOTIDE SEQUENCE</scope>
    <source>
        <strain evidence="8">MYW30-H2</strain>
    </source>
</reference>
<evidence type="ECO:0000256" key="1">
    <source>
        <dbReference type="ARBA" id="ARBA00001933"/>
    </source>
</evidence>
<evidence type="ECO:0000256" key="3">
    <source>
        <dbReference type="ARBA" id="ARBA00011738"/>
    </source>
</evidence>
<comment type="cofactor">
    <cofactor evidence="1">
        <name>pyridoxal 5'-phosphate</name>
        <dbReference type="ChEBI" id="CHEBI:597326"/>
    </cofactor>
</comment>
<evidence type="ECO:0000313" key="8">
    <source>
        <dbReference type="EMBL" id="UOF90064.1"/>
    </source>
</evidence>
<dbReference type="EMBL" id="CP089291">
    <property type="protein sequence ID" value="UOF90064.1"/>
    <property type="molecule type" value="Genomic_DNA"/>
</dbReference>
<dbReference type="CDD" id="cd00609">
    <property type="entry name" value="AAT_like"/>
    <property type="match status" value="1"/>
</dbReference>
<keyword evidence="9" id="KW-1185">Reference proteome</keyword>
<evidence type="ECO:0000256" key="6">
    <source>
        <dbReference type="ARBA" id="ARBA00022898"/>
    </source>
</evidence>